<organism evidence="1 2">
    <name type="scientific">Prunus dulcis</name>
    <name type="common">Almond</name>
    <name type="synonym">Amygdalus dulcis</name>
    <dbReference type="NCBI Taxonomy" id="3755"/>
    <lineage>
        <taxon>Eukaryota</taxon>
        <taxon>Viridiplantae</taxon>
        <taxon>Streptophyta</taxon>
        <taxon>Embryophyta</taxon>
        <taxon>Tracheophyta</taxon>
        <taxon>Spermatophyta</taxon>
        <taxon>Magnoliopsida</taxon>
        <taxon>eudicotyledons</taxon>
        <taxon>Gunneridae</taxon>
        <taxon>Pentapetalae</taxon>
        <taxon>rosids</taxon>
        <taxon>fabids</taxon>
        <taxon>Rosales</taxon>
        <taxon>Rosaceae</taxon>
        <taxon>Amygdaloideae</taxon>
        <taxon>Amygdaleae</taxon>
        <taxon>Prunus</taxon>
    </lineage>
</organism>
<dbReference type="AlphaFoldDB" id="A0AAD4V9J3"/>
<dbReference type="Proteomes" id="UP001054821">
    <property type="component" value="Chromosome 7"/>
</dbReference>
<accession>A0AAD4V9J3</accession>
<protein>
    <submittedName>
        <fullName evidence="1">Uncharacterized protein</fullName>
    </submittedName>
</protein>
<sequence>MVGDVGRTKFSFGSKTNLWTSLLLCELHCTALDGSSQPRSRVKLISKLVFAKSGRPGLELSSPLKIMAGGLDELKEQAPLNGIWFNNKCRITDNGVLLIGISVQTAPERSGM</sequence>
<comment type="caution">
    <text evidence="1">The sequence shown here is derived from an EMBL/GenBank/DDBJ whole genome shotgun (WGS) entry which is preliminary data.</text>
</comment>
<keyword evidence="2" id="KW-1185">Reference proteome</keyword>
<gene>
    <name evidence="1" type="ORF">L3X38_040456</name>
</gene>
<evidence type="ECO:0000313" key="2">
    <source>
        <dbReference type="Proteomes" id="UP001054821"/>
    </source>
</evidence>
<evidence type="ECO:0000313" key="1">
    <source>
        <dbReference type="EMBL" id="KAI5320748.1"/>
    </source>
</evidence>
<reference evidence="1 2" key="1">
    <citation type="journal article" date="2022" name="G3 (Bethesda)">
        <title>Whole-genome sequence and methylome profiling of the almond [Prunus dulcis (Mill.) D.A. Webb] cultivar 'Nonpareil'.</title>
        <authorList>
            <person name="D'Amico-Willman K.M."/>
            <person name="Ouma W.Z."/>
            <person name="Meulia T."/>
            <person name="Sideli G.M."/>
            <person name="Gradziel T.M."/>
            <person name="Fresnedo-Ramirez J."/>
        </authorList>
    </citation>
    <scope>NUCLEOTIDE SEQUENCE [LARGE SCALE GENOMIC DNA]</scope>
    <source>
        <strain evidence="1">Clone GOH B32 T37-40</strain>
    </source>
</reference>
<name>A0AAD4V9J3_PRUDU</name>
<proteinExistence type="predicted"/>
<dbReference type="EMBL" id="JAJFAZ020000007">
    <property type="protein sequence ID" value="KAI5320748.1"/>
    <property type="molecule type" value="Genomic_DNA"/>
</dbReference>